<gene>
    <name evidence="3" type="ORF">EBH_0080900</name>
</gene>
<keyword evidence="4" id="KW-1185">Reference proteome</keyword>
<dbReference type="EMBL" id="HG712146">
    <property type="protein sequence ID" value="CDJ50272.1"/>
    <property type="molecule type" value="Genomic_DNA"/>
</dbReference>
<feature type="region of interest" description="Disordered" evidence="1">
    <location>
        <begin position="92"/>
        <end position="157"/>
    </location>
</feature>
<dbReference type="VEuPathDB" id="ToxoDB:EBH_0080900"/>
<proteinExistence type="predicted"/>
<sequence>MSLSPTFAGGAPPLSEYLELQGPSGAAAASSIHKTVFSYEPPTLVDTEHLGPPALLNPSTLARPALRLALVAAVLVAVFLVLRCVYYISATSSPSRGTKGRRIAGHGWTNPCDPLQQGQRQPQQRQQEAAGAAAARPEAVAGPSRAEQRPPPLPPRHPLYFSATPLDLMSLFEKSTMMSTWLVQAEAAESELLAGGKPEGSDFTDMMAEGVRIVDSLKVISFSGEVRADERSGFMNTLGQCKATLRRLFQRAESSWVGDCEAQTEILNTGIGSASSHLGRMHHRHPIHPGDPALETMKKLRRAADAAAEAWIRHLREQHQVFQRRGGGDEAKQRLAHETSAGKAVREELVLIAGKALSK</sequence>
<name>U6LIR3_9EIME</name>
<organism evidence="3 4">
    <name type="scientific">Eimeria brunetti</name>
    <dbReference type="NCBI Taxonomy" id="51314"/>
    <lineage>
        <taxon>Eukaryota</taxon>
        <taxon>Sar</taxon>
        <taxon>Alveolata</taxon>
        <taxon>Apicomplexa</taxon>
        <taxon>Conoidasida</taxon>
        <taxon>Coccidia</taxon>
        <taxon>Eucoccidiorida</taxon>
        <taxon>Eimeriorina</taxon>
        <taxon>Eimeriidae</taxon>
        <taxon>Eimeria</taxon>
    </lineage>
</organism>
<feature type="compositionally biased region" description="Low complexity" evidence="1">
    <location>
        <begin position="116"/>
        <end position="143"/>
    </location>
</feature>
<keyword evidence="2" id="KW-1133">Transmembrane helix</keyword>
<reference evidence="3" key="2">
    <citation type="submission" date="2013-10" db="EMBL/GenBank/DDBJ databases">
        <authorList>
            <person name="Aslett M."/>
        </authorList>
    </citation>
    <scope>NUCLEOTIDE SEQUENCE [LARGE SCALE GENOMIC DNA]</scope>
    <source>
        <strain evidence="3">Houghton</strain>
    </source>
</reference>
<accession>U6LIR3</accession>
<reference evidence="3" key="1">
    <citation type="submission" date="2013-10" db="EMBL/GenBank/DDBJ databases">
        <title>Genomic analysis of the causative agents of coccidiosis in chickens.</title>
        <authorList>
            <person name="Reid A.J."/>
            <person name="Blake D."/>
            <person name="Billington K."/>
            <person name="Browne H."/>
            <person name="Dunn M."/>
            <person name="Hung S."/>
            <person name="Kawahara F."/>
            <person name="Miranda-Saavedra D."/>
            <person name="Mourier T."/>
            <person name="Nagra H."/>
            <person name="Otto T.D."/>
            <person name="Rawlings N."/>
            <person name="Sanchez A."/>
            <person name="Sanders M."/>
            <person name="Subramaniam C."/>
            <person name="Tay Y."/>
            <person name="Dear P."/>
            <person name="Doerig C."/>
            <person name="Gruber A."/>
            <person name="Parkinson J."/>
            <person name="Shirley M."/>
            <person name="Wan K.L."/>
            <person name="Berriman M."/>
            <person name="Tomley F."/>
            <person name="Pain A."/>
        </authorList>
    </citation>
    <scope>NUCLEOTIDE SEQUENCE [LARGE SCALE GENOMIC DNA]</scope>
    <source>
        <strain evidence="3">Houghton</strain>
    </source>
</reference>
<protein>
    <submittedName>
        <fullName evidence="3">Uncharacterized protein</fullName>
    </submittedName>
</protein>
<evidence type="ECO:0000313" key="3">
    <source>
        <dbReference type="EMBL" id="CDJ50272.1"/>
    </source>
</evidence>
<dbReference type="AlphaFoldDB" id="U6LIR3"/>
<keyword evidence="2" id="KW-0812">Transmembrane</keyword>
<evidence type="ECO:0000256" key="1">
    <source>
        <dbReference type="SAM" id="MobiDB-lite"/>
    </source>
</evidence>
<evidence type="ECO:0000313" key="4">
    <source>
        <dbReference type="Proteomes" id="UP000030750"/>
    </source>
</evidence>
<dbReference type="Proteomes" id="UP000030750">
    <property type="component" value="Unassembled WGS sequence"/>
</dbReference>
<dbReference type="OrthoDB" id="348162at2759"/>
<evidence type="ECO:0000256" key="2">
    <source>
        <dbReference type="SAM" id="Phobius"/>
    </source>
</evidence>
<keyword evidence="2" id="KW-0472">Membrane</keyword>
<feature type="transmembrane region" description="Helical" evidence="2">
    <location>
        <begin position="68"/>
        <end position="88"/>
    </location>
</feature>